<dbReference type="PATRIC" id="fig|381306.5.peg.991"/>
<sequence>MPPSFPTHPAGRLWLEKEDQGFLGQGRAELLERIDELGSMAKAARAMGMGYKRAWDMVEAMNNLADAPLVERVTGGRGGGGTRLTEHGRRMIEEFRAAEAAYTRFLEMLAAESGDPERLRALMGRLAMRTSARNQWWGRITDIQSGSVNTEVVLRLGGGEPLVAVITNQSVRELALAEGTEVLALVKATHIILTGEDAGLRTSARNRLCGTVERIDQGEVEAGITLRLGGGNTVTGVVTNESVATLGLAEGGAACALIKASHVILAVNG</sequence>
<name>A0A0N8PMU1_9GAMM</name>
<dbReference type="Proteomes" id="UP000183104">
    <property type="component" value="Unassembled WGS sequence"/>
</dbReference>
<dbReference type="STRING" id="381306.AN478_11150"/>
<dbReference type="InterPro" id="IPR036388">
    <property type="entry name" value="WH-like_DNA-bd_sf"/>
</dbReference>
<dbReference type="PANTHER" id="PTHR30432">
    <property type="entry name" value="TRANSCRIPTIONAL REGULATOR MODE"/>
    <property type="match status" value="1"/>
</dbReference>
<organism evidence="8 9">
    <name type="scientific">Thiohalorhabdus denitrificans</name>
    <dbReference type="NCBI Taxonomy" id="381306"/>
    <lineage>
        <taxon>Bacteria</taxon>
        <taxon>Pseudomonadati</taxon>
        <taxon>Pseudomonadota</taxon>
        <taxon>Gammaproteobacteria</taxon>
        <taxon>Thiohalorhabdales</taxon>
        <taxon>Thiohalorhabdaceae</taxon>
        <taxon>Thiohalorhabdus</taxon>
    </lineage>
</organism>
<evidence type="ECO:0000256" key="1">
    <source>
        <dbReference type="ARBA" id="ARBA00008110"/>
    </source>
</evidence>
<dbReference type="RefSeq" id="WP_054966675.1">
    <property type="nucleotide sequence ID" value="NZ_FMUN01000002.1"/>
</dbReference>
<dbReference type="PIRSF" id="PIRSF005763">
    <property type="entry name" value="Txn_reg_ModE"/>
    <property type="match status" value="1"/>
</dbReference>
<dbReference type="SUPFAM" id="SSF46785">
    <property type="entry name" value="Winged helix' DNA-binding domain"/>
    <property type="match status" value="1"/>
</dbReference>
<dbReference type="InterPro" id="IPR000847">
    <property type="entry name" value="LysR_HTH_N"/>
</dbReference>
<evidence type="ECO:0000313" key="9">
    <source>
        <dbReference type="Proteomes" id="UP000183104"/>
    </source>
</evidence>
<feature type="region of interest" description="Required for dimer formation and molybdate binding" evidence="6">
    <location>
        <begin position="130"/>
        <end position="138"/>
    </location>
</feature>
<dbReference type="GO" id="GO:0030151">
    <property type="term" value="F:molybdenum ion binding"/>
    <property type="evidence" value="ECO:0007669"/>
    <property type="project" value="UniProtKB-UniRule"/>
</dbReference>
<dbReference type="InterPro" id="IPR051815">
    <property type="entry name" value="Molybdate_resp_trans_reg"/>
</dbReference>
<keyword evidence="9" id="KW-1185">Reference proteome</keyword>
<dbReference type="Pfam" id="PF00126">
    <property type="entry name" value="HTH_1"/>
    <property type="match status" value="1"/>
</dbReference>
<reference evidence="9" key="1">
    <citation type="submission" date="2016-10" db="EMBL/GenBank/DDBJ databases">
        <authorList>
            <person name="Varghese N."/>
        </authorList>
    </citation>
    <scope>NUCLEOTIDE SEQUENCE [LARGE SCALE GENOMIC DNA]</scope>
    <source>
        <strain evidence="9">HL 19</strain>
    </source>
</reference>
<protein>
    <submittedName>
        <fullName evidence="8">Molybdate transport system regulatory protein</fullName>
    </submittedName>
</protein>
<dbReference type="GO" id="GO:0015689">
    <property type="term" value="P:molybdate ion transport"/>
    <property type="evidence" value="ECO:0007669"/>
    <property type="project" value="UniProtKB-UniRule"/>
</dbReference>
<keyword evidence="2 5" id="KW-0813">Transport</keyword>
<dbReference type="NCBIfam" id="TIGR00638">
    <property type="entry name" value="Mop"/>
    <property type="match status" value="2"/>
</dbReference>
<evidence type="ECO:0000259" key="7">
    <source>
        <dbReference type="PROSITE" id="PS51866"/>
    </source>
</evidence>
<dbReference type="InterPro" id="IPR004606">
    <property type="entry name" value="Mop_domain"/>
</dbReference>
<dbReference type="Gene3D" id="1.10.10.10">
    <property type="entry name" value="Winged helix-like DNA-binding domain superfamily/Winged helix DNA-binding domain"/>
    <property type="match status" value="1"/>
</dbReference>
<accession>A0A0N8PMU1</accession>
<dbReference type="SUPFAM" id="SSF50331">
    <property type="entry name" value="MOP-like"/>
    <property type="match status" value="2"/>
</dbReference>
<dbReference type="InterPro" id="IPR016462">
    <property type="entry name" value="ModE"/>
</dbReference>
<evidence type="ECO:0000256" key="6">
    <source>
        <dbReference type="PIRSR" id="PIRSR005763-1"/>
    </source>
</evidence>
<keyword evidence="4" id="KW-0677">Repeat</keyword>
<evidence type="ECO:0000256" key="2">
    <source>
        <dbReference type="ARBA" id="ARBA00022448"/>
    </source>
</evidence>
<feature type="domain" description="Mop" evidence="7">
    <location>
        <begin position="129"/>
        <end position="195"/>
    </location>
</feature>
<comment type="similarity">
    <text evidence="1 5">Belongs to the ModE family.</text>
</comment>
<dbReference type="PANTHER" id="PTHR30432:SF1">
    <property type="entry name" value="DNA-BINDING TRANSCRIPTIONAL DUAL REGULATOR MODE"/>
    <property type="match status" value="1"/>
</dbReference>
<dbReference type="GO" id="GO:0003700">
    <property type="term" value="F:DNA-binding transcription factor activity"/>
    <property type="evidence" value="ECO:0007669"/>
    <property type="project" value="InterPro"/>
</dbReference>
<evidence type="ECO:0000313" key="8">
    <source>
        <dbReference type="EMBL" id="SCX94737.1"/>
    </source>
</evidence>
<proteinExistence type="inferred from homology"/>
<dbReference type="Pfam" id="PF03459">
    <property type="entry name" value="TOBE"/>
    <property type="match status" value="2"/>
</dbReference>
<evidence type="ECO:0000256" key="3">
    <source>
        <dbReference type="ARBA" id="ARBA00022505"/>
    </source>
</evidence>
<dbReference type="InterPro" id="IPR008995">
    <property type="entry name" value="Mo/tungstate-bd_C_term_dom"/>
</dbReference>
<dbReference type="PROSITE" id="PS51866">
    <property type="entry name" value="MOP"/>
    <property type="match status" value="2"/>
</dbReference>
<evidence type="ECO:0000256" key="4">
    <source>
        <dbReference type="ARBA" id="ARBA00022737"/>
    </source>
</evidence>
<dbReference type="EMBL" id="FMUN01000002">
    <property type="protein sequence ID" value="SCX94737.1"/>
    <property type="molecule type" value="Genomic_DNA"/>
</dbReference>
<dbReference type="Gene3D" id="2.40.50.100">
    <property type="match status" value="2"/>
</dbReference>
<dbReference type="AlphaFoldDB" id="A0A0N8PMU1"/>
<feature type="domain" description="Mop" evidence="7">
    <location>
        <begin position="201"/>
        <end position="267"/>
    </location>
</feature>
<evidence type="ECO:0000256" key="5">
    <source>
        <dbReference type="PIRNR" id="PIRNR005763"/>
    </source>
</evidence>
<dbReference type="InterPro" id="IPR005116">
    <property type="entry name" value="Transp-assoc_OB_typ1"/>
</dbReference>
<gene>
    <name evidence="8" type="ORF">SAMN05661077_0803</name>
</gene>
<dbReference type="InterPro" id="IPR036390">
    <property type="entry name" value="WH_DNA-bd_sf"/>
</dbReference>
<keyword evidence="3 5" id="KW-0500">Molybdenum</keyword>